<dbReference type="SUPFAM" id="SSF53955">
    <property type="entry name" value="Lysozyme-like"/>
    <property type="match status" value="1"/>
</dbReference>
<dbReference type="InterPro" id="IPR023346">
    <property type="entry name" value="Lysozyme-like_dom_sf"/>
</dbReference>
<evidence type="ECO:0000256" key="1">
    <source>
        <dbReference type="ARBA" id="ARBA00009387"/>
    </source>
</evidence>
<keyword evidence="4" id="KW-1185">Reference proteome</keyword>
<dbReference type="CDD" id="cd13400">
    <property type="entry name" value="LT_IagB-like"/>
    <property type="match status" value="1"/>
</dbReference>
<dbReference type="Gene3D" id="1.10.530.10">
    <property type="match status" value="1"/>
</dbReference>
<gene>
    <name evidence="3" type="ORF">SAMN04487779_1001661</name>
</gene>
<dbReference type="Proteomes" id="UP000198925">
    <property type="component" value="Unassembled WGS sequence"/>
</dbReference>
<dbReference type="AlphaFoldDB" id="A0A1G6KW64"/>
<feature type="domain" description="Transglycosylase SLT" evidence="2">
    <location>
        <begin position="39"/>
        <end position="163"/>
    </location>
</feature>
<evidence type="ECO:0000313" key="4">
    <source>
        <dbReference type="Proteomes" id="UP000198925"/>
    </source>
</evidence>
<dbReference type="STRING" id="938405.SAMN02927895_03878"/>
<evidence type="ECO:0000259" key="2">
    <source>
        <dbReference type="Pfam" id="PF01464"/>
    </source>
</evidence>
<sequence>MPQRIVNLILLGLFLLFPMETVAVPAGSESASRACDTAIAAAEREAGLPARLLAAIARVESGRRDQVTGAVTAWPWTINAEGRGSFFPDKAAAIAAVRALQAQGVRSIDIGCMQVNLRHHPQAFASLEDAFDPLANARYAARFLTELKSSRPDWMAAAAAYHSQTPEYAEPYRARVAAAWAQEQARPQPAPVTPAVPVFRPSQPGGGFMLSNGAERMPAITNPNPGGGRSLTAYRAAPIPIAGRAVLMPPRL</sequence>
<accession>A0A1G6KW64</accession>
<reference evidence="3 4" key="1">
    <citation type="submission" date="2016-10" db="EMBL/GenBank/DDBJ databases">
        <authorList>
            <person name="de Groot N.N."/>
        </authorList>
    </citation>
    <scope>NUCLEOTIDE SEQUENCE [LARGE SCALE GENOMIC DNA]</scope>
    <source>
        <strain evidence="3 4">CPCC 100156</strain>
    </source>
</reference>
<name>A0A1G6KW64_9PROT</name>
<dbReference type="EMBL" id="FMZX01000001">
    <property type="protein sequence ID" value="SDC35038.1"/>
    <property type="molecule type" value="Genomic_DNA"/>
</dbReference>
<organism evidence="3 4">
    <name type="scientific">Belnapia rosea</name>
    <dbReference type="NCBI Taxonomy" id="938405"/>
    <lineage>
        <taxon>Bacteria</taxon>
        <taxon>Pseudomonadati</taxon>
        <taxon>Pseudomonadota</taxon>
        <taxon>Alphaproteobacteria</taxon>
        <taxon>Acetobacterales</taxon>
        <taxon>Roseomonadaceae</taxon>
        <taxon>Belnapia</taxon>
    </lineage>
</organism>
<dbReference type="Pfam" id="PF01464">
    <property type="entry name" value="SLT"/>
    <property type="match status" value="1"/>
</dbReference>
<proteinExistence type="inferred from homology"/>
<dbReference type="InterPro" id="IPR008258">
    <property type="entry name" value="Transglycosylase_SLT_dom_1"/>
</dbReference>
<comment type="similarity">
    <text evidence="1">Belongs to the virb1 family.</text>
</comment>
<evidence type="ECO:0000313" key="3">
    <source>
        <dbReference type="EMBL" id="SDC35038.1"/>
    </source>
</evidence>
<protein>
    <submittedName>
        <fullName evidence="3">Transglycosylase SLT domain-containing protein</fullName>
    </submittedName>
</protein>
<dbReference type="RefSeq" id="WP_245704588.1">
    <property type="nucleotide sequence ID" value="NZ_FMXZ01000012.1"/>
</dbReference>